<evidence type="ECO:0008006" key="3">
    <source>
        <dbReference type="Google" id="ProtNLM"/>
    </source>
</evidence>
<dbReference type="OrthoDB" id="6195205at2"/>
<dbReference type="RefSeq" id="WP_076091754.1">
    <property type="nucleotide sequence ID" value="NZ_MTHD01000001.1"/>
</dbReference>
<dbReference type="STRING" id="418702.BJN45_02605"/>
<dbReference type="Proteomes" id="UP000187526">
    <property type="component" value="Unassembled WGS sequence"/>
</dbReference>
<evidence type="ECO:0000313" key="2">
    <source>
        <dbReference type="Proteomes" id="UP000187526"/>
    </source>
</evidence>
<keyword evidence="2" id="KW-1185">Reference proteome</keyword>
<gene>
    <name evidence="1" type="ORF">BJN45_02605</name>
</gene>
<name>A0A1R1ICM8_9RHOO</name>
<protein>
    <recommendedName>
        <fullName evidence="3">4Fe-4S ferredoxin-type domain-containing protein</fullName>
    </recommendedName>
</protein>
<accession>A0A1R1ICM8</accession>
<evidence type="ECO:0000313" key="1">
    <source>
        <dbReference type="EMBL" id="OMG56526.1"/>
    </source>
</evidence>
<sequence>MTDFPGHFLDDAGLNRQHVFNLAGLPAEVLAPLAVTPGERQLILIGHAGRRLWDCVQAAGQRGEHPIDDYTIAAVDRWFAGFLPDRRYRIVYPGTWRVGLQALGALAGWHHPSPFMVGVDRHWGSWFAYRCVVIADTDFCPTVAVDRKIPENTSPCLDCASRPCITACPAGACGEPFRLDACSDERLRPASPCAQACLARQACPVGQAHRYDDAQIRHSYSRSLQMLENWRRMR</sequence>
<dbReference type="EMBL" id="MTHD01000001">
    <property type="protein sequence ID" value="OMG56526.1"/>
    <property type="molecule type" value="Genomic_DNA"/>
</dbReference>
<dbReference type="AlphaFoldDB" id="A0A1R1ICM8"/>
<reference evidence="1 2" key="1">
    <citation type="submission" date="2016-10" db="EMBL/GenBank/DDBJ databases">
        <title>Alkaliphiles isolated from bioreactors.</title>
        <authorList>
            <person name="Salah Z."/>
            <person name="Rout S.P."/>
            <person name="Humphreys P.N."/>
        </authorList>
    </citation>
    <scope>NUCLEOTIDE SEQUENCE [LARGE SCALE GENOMIC DNA]</scope>
    <source>
        <strain evidence="1 2">ZS02</strain>
    </source>
</reference>
<organism evidence="1 2">
    <name type="scientific">Azonexus hydrophilus</name>
    <dbReference type="NCBI Taxonomy" id="418702"/>
    <lineage>
        <taxon>Bacteria</taxon>
        <taxon>Pseudomonadati</taxon>
        <taxon>Pseudomonadota</taxon>
        <taxon>Betaproteobacteria</taxon>
        <taxon>Rhodocyclales</taxon>
        <taxon>Azonexaceae</taxon>
        <taxon>Azonexus</taxon>
    </lineage>
</organism>
<proteinExistence type="predicted"/>
<comment type="caution">
    <text evidence="1">The sequence shown here is derived from an EMBL/GenBank/DDBJ whole genome shotgun (WGS) entry which is preliminary data.</text>
</comment>